<dbReference type="EMBL" id="JAYKLX010000011">
    <property type="protein sequence ID" value="MEB3348140.1"/>
    <property type="molecule type" value="Genomic_DNA"/>
</dbReference>
<sequence>MKALQKLGGAAAILEGITYIILFIFYGAIIEYPEPNANPTQRLTFLSNNVEVFSILNFMGYVLFGVVLAILVIAIYERMKQQSPYLSKTAAVFGLLWVGLVIASGMISNIGLQEVIMIGTENPEEAMTIWSGITIITEGIGGGNEIVGGIWVLLLSFAALQGKNLPKLLVYLGILVGTIGILTVFPQDIFKEVFGITQIIWFIWLGVFMIRNASEVSV</sequence>
<keyword evidence="1" id="KW-1133">Transmembrane helix</keyword>
<feature type="transmembrane region" description="Helical" evidence="1">
    <location>
        <begin position="127"/>
        <end position="156"/>
    </location>
</feature>
<feature type="transmembrane region" description="Helical" evidence="1">
    <location>
        <begin position="12"/>
        <end position="32"/>
    </location>
</feature>
<feature type="transmembrane region" description="Helical" evidence="1">
    <location>
        <begin position="52"/>
        <end position="76"/>
    </location>
</feature>
<dbReference type="InterPro" id="IPR025495">
    <property type="entry name" value="DUF4386"/>
</dbReference>
<proteinExistence type="predicted"/>
<gene>
    <name evidence="2" type="ORF">U6A24_21870</name>
</gene>
<comment type="caution">
    <text evidence="2">The sequence shown here is derived from an EMBL/GenBank/DDBJ whole genome shotgun (WGS) entry which is preliminary data.</text>
</comment>
<protein>
    <submittedName>
        <fullName evidence="2">DUF4386 family protein</fullName>
    </submittedName>
</protein>
<organism evidence="2 3">
    <name type="scientific">Aquimarina gracilis</name>
    <dbReference type="NCBI Taxonomy" id="874422"/>
    <lineage>
        <taxon>Bacteria</taxon>
        <taxon>Pseudomonadati</taxon>
        <taxon>Bacteroidota</taxon>
        <taxon>Flavobacteriia</taxon>
        <taxon>Flavobacteriales</taxon>
        <taxon>Flavobacteriaceae</taxon>
        <taxon>Aquimarina</taxon>
    </lineage>
</organism>
<keyword evidence="3" id="KW-1185">Reference proteome</keyword>
<evidence type="ECO:0000313" key="2">
    <source>
        <dbReference type="EMBL" id="MEB3348140.1"/>
    </source>
</evidence>
<evidence type="ECO:0000313" key="3">
    <source>
        <dbReference type="Proteomes" id="UP001327027"/>
    </source>
</evidence>
<reference evidence="2 3" key="1">
    <citation type="journal article" date="2013" name="Int. J. Syst. Evol. Microbiol.">
        <title>Aquimarina gracilis sp. nov., isolated from the gut microflora of a mussel, Mytilus coruscus, and emended description of Aquimarina spongiae.</title>
        <authorList>
            <person name="Park S.C."/>
            <person name="Choe H.N."/>
            <person name="Baik K.S."/>
            <person name="Seong C.N."/>
        </authorList>
    </citation>
    <scope>NUCLEOTIDE SEQUENCE [LARGE SCALE GENOMIC DNA]</scope>
    <source>
        <strain evidence="2 3">PSC32</strain>
    </source>
</reference>
<keyword evidence="1" id="KW-0472">Membrane</keyword>
<accession>A0ABU6A260</accession>
<feature type="transmembrane region" description="Helical" evidence="1">
    <location>
        <begin position="193"/>
        <end position="210"/>
    </location>
</feature>
<feature type="transmembrane region" description="Helical" evidence="1">
    <location>
        <begin position="88"/>
        <end position="107"/>
    </location>
</feature>
<evidence type="ECO:0000256" key="1">
    <source>
        <dbReference type="SAM" id="Phobius"/>
    </source>
</evidence>
<dbReference type="RefSeq" id="WP_324182162.1">
    <property type="nucleotide sequence ID" value="NZ_BAABAW010000023.1"/>
</dbReference>
<keyword evidence="1" id="KW-0812">Transmembrane</keyword>
<dbReference type="Proteomes" id="UP001327027">
    <property type="component" value="Unassembled WGS sequence"/>
</dbReference>
<dbReference type="Pfam" id="PF14329">
    <property type="entry name" value="DUF4386"/>
    <property type="match status" value="1"/>
</dbReference>
<feature type="transmembrane region" description="Helical" evidence="1">
    <location>
        <begin position="168"/>
        <end position="187"/>
    </location>
</feature>
<name>A0ABU6A260_9FLAO</name>